<comment type="cofactor">
    <cofactor evidence="7">
        <name>Mg(2+)</name>
        <dbReference type="ChEBI" id="CHEBI:18420"/>
    </cofactor>
</comment>
<keyword evidence="3 6" id="KW-0067">ATP-binding</keyword>
<dbReference type="PIRSF" id="PIRSF006806">
    <property type="entry name" value="FTHF_cligase"/>
    <property type="match status" value="1"/>
</dbReference>
<dbReference type="InterPro" id="IPR037171">
    <property type="entry name" value="NagB/RpiA_transferase-like"/>
</dbReference>
<name>A0A9P0AX03_BRAAE</name>
<gene>
    <name evidence="8" type="ORF">MELIAE_LOCUS3154</name>
</gene>
<dbReference type="EMBL" id="OV121133">
    <property type="protein sequence ID" value="CAH0550305.1"/>
    <property type="molecule type" value="Genomic_DNA"/>
</dbReference>
<dbReference type="SUPFAM" id="SSF100950">
    <property type="entry name" value="NagB/RpiA/CoA transferase-like"/>
    <property type="match status" value="1"/>
</dbReference>
<keyword evidence="2 6" id="KW-0547">Nucleotide-binding</keyword>
<feature type="binding site" evidence="6">
    <location>
        <position position="61"/>
    </location>
    <ligand>
        <name>substrate</name>
    </ligand>
</feature>
<evidence type="ECO:0000256" key="2">
    <source>
        <dbReference type="ARBA" id="ARBA00022741"/>
    </source>
</evidence>
<keyword evidence="7" id="KW-0460">Magnesium</keyword>
<evidence type="ECO:0000256" key="6">
    <source>
        <dbReference type="PIRSR" id="PIRSR006806-1"/>
    </source>
</evidence>
<dbReference type="GO" id="GO:0035999">
    <property type="term" value="P:tetrahydrofolate interconversion"/>
    <property type="evidence" value="ECO:0007669"/>
    <property type="project" value="TreeGrafter"/>
</dbReference>
<dbReference type="Proteomes" id="UP001154078">
    <property type="component" value="Chromosome 2"/>
</dbReference>
<dbReference type="Pfam" id="PF01812">
    <property type="entry name" value="5-FTHF_cyc-lig"/>
    <property type="match status" value="1"/>
</dbReference>
<accession>A0A9P0AX03</accession>
<dbReference type="GO" id="GO:0046872">
    <property type="term" value="F:metal ion binding"/>
    <property type="evidence" value="ECO:0007669"/>
    <property type="project" value="UniProtKB-KW"/>
</dbReference>
<keyword evidence="7" id="KW-0479">Metal-binding</keyword>
<comment type="catalytic activity">
    <reaction evidence="4 7">
        <text>(6S)-5-formyl-5,6,7,8-tetrahydrofolate + ATP = (6R)-5,10-methenyltetrahydrofolate + ADP + phosphate</text>
        <dbReference type="Rhea" id="RHEA:10488"/>
        <dbReference type="ChEBI" id="CHEBI:30616"/>
        <dbReference type="ChEBI" id="CHEBI:43474"/>
        <dbReference type="ChEBI" id="CHEBI:57455"/>
        <dbReference type="ChEBI" id="CHEBI:57457"/>
        <dbReference type="ChEBI" id="CHEBI:456216"/>
        <dbReference type="EC" id="6.3.3.2"/>
    </reaction>
</comment>
<dbReference type="InterPro" id="IPR002698">
    <property type="entry name" value="FTHF_cligase"/>
</dbReference>
<organism evidence="8 9">
    <name type="scientific">Brassicogethes aeneus</name>
    <name type="common">Rape pollen beetle</name>
    <name type="synonym">Meligethes aeneus</name>
    <dbReference type="NCBI Taxonomy" id="1431903"/>
    <lineage>
        <taxon>Eukaryota</taxon>
        <taxon>Metazoa</taxon>
        <taxon>Ecdysozoa</taxon>
        <taxon>Arthropoda</taxon>
        <taxon>Hexapoda</taxon>
        <taxon>Insecta</taxon>
        <taxon>Pterygota</taxon>
        <taxon>Neoptera</taxon>
        <taxon>Endopterygota</taxon>
        <taxon>Coleoptera</taxon>
        <taxon>Polyphaga</taxon>
        <taxon>Cucujiformia</taxon>
        <taxon>Nitidulidae</taxon>
        <taxon>Meligethinae</taxon>
        <taxon>Brassicogethes</taxon>
    </lineage>
</organism>
<dbReference type="InterPro" id="IPR024185">
    <property type="entry name" value="FTHF_cligase-like_sf"/>
</dbReference>
<comment type="similarity">
    <text evidence="1 7">Belongs to the 5-formyltetrahydrofolate cyclo-ligase family.</text>
</comment>
<proteinExistence type="inferred from homology"/>
<dbReference type="PANTHER" id="PTHR23407">
    <property type="entry name" value="ATPASE INHIBITOR/5-FORMYLTETRAHYDROFOLATE CYCLO-LIGASE"/>
    <property type="match status" value="1"/>
</dbReference>
<dbReference type="EC" id="6.3.3.2" evidence="5 7"/>
<dbReference type="NCBIfam" id="TIGR02727">
    <property type="entry name" value="MTHFS_bact"/>
    <property type="match status" value="1"/>
</dbReference>
<dbReference type="GO" id="GO:0005739">
    <property type="term" value="C:mitochondrion"/>
    <property type="evidence" value="ECO:0007669"/>
    <property type="project" value="TreeGrafter"/>
</dbReference>
<dbReference type="AlphaFoldDB" id="A0A9P0AX03"/>
<evidence type="ECO:0000256" key="1">
    <source>
        <dbReference type="ARBA" id="ARBA00010638"/>
    </source>
</evidence>
<evidence type="ECO:0000256" key="3">
    <source>
        <dbReference type="ARBA" id="ARBA00022840"/>
    </source>
</evidence>
<evidence type="ECO:0000256" key="7">
    <source>
        <dbReference type="RuleBase" id="RU361279"/>
    </source>
</evidence>
<feature type="binding site" evidence="6">
    <location>
        <begin position="10"/>
        <end position="14"/>
    </location>
    <ligand>
        <name>ATP</name>
        <dbReference type="ChEBI" id="CHEBI:30616"/>
    </ligand>
</feature>
<reference evidence="8" key="1">
    <citation type="submission" date="2021-12" db="EMBL/GenBank/DDBJ databases">
        <authorList>
            <person name="King R."/>
        </authorList>
    </citation>
    <scope>NUCLEOTIDE SEQUENCE</scope>
</reference>
<dbReference type="GO" id="GO:0005524">
    <property type="term" value="F:ATP binding"/>
    <property type="evidence" value="ECO:0007669"/>
    <property type="project" value="UniProtKB-KW"/>
</dbReference>
<dbReference type="OrthoDB" id="2015992at2759"/>
<dbReference type="Gene3D" id="3.40.50.10420">
    <property type="entry name" value="NagB/RpiA/CoA transferase-like"/>
    <property type="match status" value="1"/>
</dbReference>
<evidence type="ECO:0000313" key="9">
    <source>
        <dbReference type="Proteomes" id="UP001154078"/>
    </source>
</evidence>
<sequence>MILKMAKTAKTLLRKEIAEKLKGISAEERNRQSEIVQEKLFSLPEFKSSKRVSVFLSMDTEINTEPIVRKLFDDGKECFVPRYTKTNMQMVKLTSMADWENLPLTKWNIKQPSLTEDREDALKTGGLDLIISPGVAFTKTGLRIGHGGGYYDKYFQNLRDNQKKPVTFIGVAFREQIVNDIPVESTDIALDAVIYPE</sequence>
<dbReference type="GO" id="GO:0009396">
    <property type="term" value="P:folic acid-containing compound biosynthetic process"/>
    <property type="evidence" value="ECO:0007669"/>
    <property type="project" value="TreeGrafter"/>
</dbReference>
<feature type="binding site" evidence="6">
    <location>
        <position position="56"/>
    </location>
    <ligand>
        <name>substrate</name>
    </ligand>
</feature>
<protein>
    <recommendedName>
        <fullName evidence="5 7">5-formyltetrahydrofolate cyclo-ligase</fullName>
        <ecNumber evidence="5 7">6.3.3.2</ecNumber>
    </recommendedName>
</protein>
<feature type="binding site" evidence="6">
    <location>
        <begin position="143"/>
        <end position="151"/>
    </location>
    <ligand>
        <name>ATP</name>
        <dbReference type="ChEBI" id="CHEBI:30616"/>
    </ligand>
</feature>
<dbReference type="PANTHER" id="PTHR23407:SF1">
    <property type="entry name" value="5-FORMYLTETRAHYDROFOLATE CYCLO-LIGASE"/>
    <property type="match status" value="1"/>
</dbReference>
<dbReference type="FunFam" id="3.40.50.10420:FF:000007">
    <property type="entry name" value="5-formyltetrahydrofolate cyclo-ligase"/>
    <property type="match status" value="1"/>
</dbReference>
<evidence type="ECO:0000256" key="4">
    <source>
        <dbReference type="ARBA" id="ARBA00036539"/>
    </source>
</evidence>
<dbReference type="GO" id="GO:0030272">
    <property type="term" value="F:5-formyltetrahydrofolate cyclo-ligase activity"/>
    <property type="evidence" value="ECO:0007669"/>
    <property type="project" value="UniProtKB-EC"/>
</dbReference>
<evidence type="ECO:0000313" key="8">
    <source>
        <dbReference type="EMBL" id="CAH0550305.1"/>
    </source>
</evidence>
<evidence type="ECO:0000256" key="5">
    <source>
        <dbReference type="ARBA" id="ARBA00038966"/>
    </source>
</evidence>
<keyword evidence="9" id="KW-1185">Reference proteome</keyword>